<protein>
    <recommendedName>
        <fullName evidence="14">Aquaglyceroporin-3</fullName>
    </recommendedName>
</protein>
<keyword evidence="13" id="KW-1185">Reference proteome</keyword>
<organism evidence="11">
    <name type="scientific">Capitella teleta</name>
    <name type="common">Polychaete worm</name>
    <dbReference type="NCBI Taxonomy" id="283909"/>
    <lineage>
        <taxon>Eukaryota</taxon>
        <taxon>Metazoa</taxon>
        <taxon>Spiralia</taxon>
        <taxon>Lophotrochozoa</taxon>
        <taxon>Annelida</taxon>
        <taxon>Polychaeta</taxon>
        <taxon>Sedentaria</taxon>
        <taxon>Scolecida</taxon>
        <taxon>Capitellidae</taxon>
        <taxon>Capitella</taxon>
    </lineage>
</organism>
<dbReference type="InterPro" id="IPR022357">
    <property type="entry name" value="MIP_CS"/>
</dbReference>
<gene>
    <name evidence="11" type="ORF">CAPTEDRAFT_125390</name>
</gene>
<feature type="transmembrane region" description="Helical" evidence="10">
    <location>
        <begin position="12"/>
        <end position="34"/>
    </location>
</feature>
<feature type="transmembrane region" description="Helical" evidence="10">
    <location>
        <begin position="46"/>
        <end position="66"/>
    </location>
</feature>
<sequence>MRIRNQGAREFCAEFLGTMILIIIGDGSVAQSVLSSETAGAFHSVNWAWGLAVAMGVWVSVGVSGGHINPAVTLTMCILRKCPWKKLLPYWLAQYLGAFAGAAVVYGVYYDALNAFDGGVRQVDGINGTAGIWATYPKEFLSAESGFGDQLVGTAMLVCLVMAITDKRNANIPSGIQPLCIGLVVVAIGMSFGFNCGYAINPARDLGPRVLTAIAGWGDEVFTYRDYNWFWVPLAGPHVGAMVGAALYEWLVGLHFPDEEEYMFNNEPPHELNQCEFLF</sequence>
<dbReference type="FunFam" id="1.20.1080.10:FF:000005">
    <property type="entry name" value="Aquaporin 3"/>
    <property type="match status" value="1"/>
</dbReference>
<dbReference type="PANTHER" id="PTHR43829">
    <property type="entry name" value="AQUAPORIN OR AQUAGLYCEROPORIN RELATED"/>
    <property type="match status" value="1"/>
</dbReference>
<dbReference type="NCBIfam" id="TIGR00861">
    <property type="entry name" value="MIP"/>
    <property type="match status" value="1"/>
</dbReference>
<evidence type="ECO:0000313" key="13">
    <source>
        <dbReference type="Proteomes" id="UP000014760"/>
    </source>
</evidence>
<dbReference type="CDD" id="cd00333">
    <property type="entry name" value="MIP"/>
    <property type="match status" value="1"/>
</dbReference>
<feature type="transmembrane region" description="Helical" evidence="10">
    <location>
        <begin position="229"/>
        <end position="248"/>
    </location>
</feature>
<evidence type="ECO:0008006" key="14">
    <source>
        <dbReference type="Google" id="ProtNLM"/>
    </source>
</evidence>
<dbReference type="PRINTS" id="PR00783">
    <property type="entry name" value="MINTRINSICP"/>
</dbReference>
<reference evidence="12" key="3">
    <citation type="submission" date="2015-06" db="UniProtKB">
        <authorList>
            <consortium name="EnsemblMetazoa"/>
        </authorList>
    </citation>
    <scope>IDENTIFICATION</scope>
</reference>
<dbReference type="PANTHER" id="PTHR43829:SF9">
    <property type="entry name" value="AQUAPORIN-9"/>
    <property type="match status" value="1"/>
</dbReference>
<dbReference type="STRING" id="283909.R7TUJ7"/>
<evidence type="ECO:0000256" key="8">
    <source>
        <dbReference type="ARBA" id="ARBA00049405"/>
    </source>
</evidence>
<evidence type="ECO:0000256" key="9">
    <source>
        <dbReference type="RuleBase" id="RU000477"/>
    </source>
</evidence>
<dbReference type="EnsemblMetazoa" id="CapteT125390">
    <property type="protein sequence ID" value="CapteP125390"/>
    <property type="gene ID" value="CapteG125390"/>
</dbReference>
<comment type="catalytic activity">
    <reaction evidence="8">
        <text>glycerol(in) = glycerol(out)</text>
        <dbReference type="Rhea" id="RHEA:29675"/>
        <dbReference type="ChEBI" id="CHEBI:17754"/>
    </reaction>
</comment>
<dbReference type="Proteomes" id="UP000014760">
    <property type="component" value="Unassembled WGS sequence"/>
</dbReference>
<reference evidence="11 13" key="2">
    <citation type="journal article" date="2013" name="Nature">
        <title>Insights into bilaterian evolution from three spiralian genomes.</title>
        <authorList>
            <person name="Simakov O."/>
            <person name="Marletaz F."/>
            <person name="Cho S.J."/>
            <person name="Edsinger-Gonzales E."/>
            <person name="Havlak P."/>
            <person name="Hellsten U."/>
            <person name="Kuo D.H."/>
            <person name="Larsson T."/>
            <person name="Lv J."/>
            <person name="Arendt D."/>
            <person name="Savage R."/>
            <person name="Osoegawa K."/>
            <person name="de Jong P."/>
            <person name="Grimwood J."/>
            <person name="Chapman J.A."/>
            <person name="Shapiro H."/>
            <person name="Aerts A."/>
            <person name="Otillar R.P."/>
            <person name="Terry A.Y."/>
            <person name="Boore J.L."/>
            <person name="Grigoriev I.V."/>
            <person name="Lindberg D.R."/>
            <person name="Seaver E.C."/>
            <person name="Weisblat D.A."/>
            <person name="Putnam N.H."/>
            <person name="Rokhsar D.S."/>
        </authorList>
    </citation>
    <scope>NUCLEOTIDE SEQUENCE</scope>
    <source>
        <strain evidence="11 13">I ESC-2004</strain>
    </source>
</reference>
<keyword evidence="4 9" id="KW-0812">Transmembrane</keyword>
<dbReference type="HOGENOM" id="CLU_020019_9_1_1"/>
<dbReference type="EMBL" id="KB308519">
    <property type="protein sequence ID" value="ELT97593.1"/>
    <property type="molecule type" value="Genomic_DNA"/>
</dbReference>
<evidence type="ECO:0000256" key="6">
    <source>
        <dbReference type="ARBA" id="ARBA00023136"/>
    </source>
</evidence>
<evidence type="ECO:0000313" key="11">
    <source>
        <dbReference type="EMBL" id="ELT97593.1"/>
    </source>
</evidence>
<dbReference type="PROSITE" id="PS00221">
    <property type="entry name" value="MIP"/>
    <property type="match status" value="1"/>
</dbReference>
<proteinExistence type="inferred from homology"/>
<name>R7TUJ7_CAPTE</name>
<dbReference type="EMBL" id="AMQN01010825">
    <property type="status" value="NOT_ANNOTATED_CDS"/>
    <property type="molecule type" value="Genomic_DNA"/>
</dbReference>
<dbReference type="Pfam" id="PF00230">
    <property type="entry name" value="MIP"/>
    <property type="match status" value="1"/>
</dbReference>
<comment type="catalytic activity">
    <reaction evidence="7">
        <text>H2O(in) = H2O(out)</text>
        <dbReference type="Rhea" id="RHEA:29667"/>
        <dbReference type="ChEBI" id="CHEBI:15377"/>
    </reaction>
</comment>
<evidence type="ECO:0000256" key="5">
    <source>
        <dbReference type="ARBA" id="ARBA00022989"/>
    </source>
</evidence>
<dbReference type="InterPro" id="IPR023271">
    <property type="entry name" value="Aquaporin-like"/>
</dbReference>
<keyword evidence="6 10" id="KW-0472">Membrane</keyword>
<dbReference type="EMBL" id="AMQN01010824">
    <property type="status" value="NOT_ANNOTATED_CDS"/>
    <property type="molecule type" value="Genomic_DNA"/>
</dbReference>
<dbReference type="GO" id="GO:0015250">
    <property type="term" value="F:water channel activity"/>
    <property type="evidence" value="ECO:0007669"/>
    <property type="project" value="TreeGrafter"/>
</dbReference>
<comment type="similarity">
    <text evidence="2 9">Belongs to the MIP/aquaporin (TC 1.A.8) family.</text>
</comment>
<dbReference type="OrthoDB" id="3222at2759"/>
<dbReference type="SUPFAM" id="SSF81338">
    <property type="entry name" value="Aquaporin-like"/>
    <property type="match status" value="1"/>
</dbReference>
<feature type="transmembrane region" description="Helical" evidence="10">
    <location>
        <begin position="87"/>
        <end position="109"/>
    </location>
</feature>
<comment type="subcellular location">
    <subcellularLocation>
        <location evidence="1">Membrane</location>
        <topology evidence="1">Multi-pass membrane protein</topology>
    </subcellularLocation>
</comment>
<dbReference type="GO" id="GO:0016323">
    <property type="term" value="C:basolateral plasma membrane"/>
    <property type="evidence" value="ECO:0007669"/>
    <property type="project" value="TreeGrafter"/>
</dbReference>
<evidence type="ECO:0000256" key="2">
    <source>
        <dbReference type="ARBA" id="ARBA00006175"/>
    </source>
</evidence>
<evidence type="ECO:0000256" key="1">
    <source>
        <dbReference type="ARBA" id="ARBA00004141"/>
    </source>
</evidence>
<dbReference type="InterPro" id="IPR000425">
    <property type="entry name" value="MIP"/>
</dbReference>
<dbReference type="Gene3D" id="1.20.1080.10">
    <property type="entry name" value="Glycerol uptake facilitator protein"/>
    <property type="match status" value="1"/>
</dbReference>
<keyword evidence="3 9" id="KW-0813">Transport</keyword>
<keyword evidence="5 10" id="KW-1133">Transmembrane helix</keyword>
<dbReference type="InterPro" id="IPR050363">
    <property type="entry name" value="MIP/Aquaporin"/>
</dbReference>
<accession>R7TUJ7</accession>
<reference evidence="13" key="1">
    <citation type="submission" date="2012-12" db="EMBL/GenBank/DDBJ databases">
        <authorList>
            <person name="Hellsten U."/>
            <person name="Grimwood J."/>
            <person name="Chapman J.A."/>
            <person name="Shapiro H."/>
            <person name="Aerts A."/>
            <person name="Otillar R.P."/>
            <person name="Terry A.Y."/>
            <person name="Boore J.L."/>
            <person name="Simakov O."/>
            <person name="Marletaz F."/>
            <person name="Cho S.-J."/>
            <person name="Edsinger-Gonzales E."/>
            <person name="Havlak P."/>
            <person name="Kuo D.-H."/>
            <person name="Larsson T."/>
            <person name="Lv J."/>
            <person name="Arendt D."/>
            <person name="Savage R."/>
            <person name="Osoegawa K."/>
            <person name="de Jong P."/>
            <person name="Lindberg D.R."/>
            <person name="Seaver E.C."/>
            <person name="Weisblat D.A."/>
            <person name="Putnam N.H."/>
            <person name="Grigoriev I.V."/>
            <person name="Rokhsar D.S."/>
        </authorList>
    </citation>
    <scope>NUCLEOTIDE SEQUENCE</scope>
    <source>
        <strain evidence="13">I ESC-2004</strain>
    </source>
</reference>
<evidence type="ECO:0000256" key="4">
    <source>
        <dbReference type="ARBA" id="ARBA00022692"/>
    </source>
</evidence>
<dbReference type="GO" id="GO:0015254">
    <property type="term" value="F:glycerol channel activity"/>
    <property type="evidence" value="ECO:0007669"/>
    <property type="project" value="TreeGrafter"/>
</dbReference>
<feature type="transmembrane region" description="Helical" evidence="10">
    <location>
        <begin position="176"/>
        <end position="200"/>
    </location>
</feature>
<feature type="transmembrane region" description="Helical" evidence="10">
    <location>
        <begin position="147"/>
        <end position="164"/>
    </location>
</feature>
<evidence type="ECO:0000256" key="7">
    <source>
        <dbReference type="ARBA" id="ARBA00034651"/>
    </source>
</evidence>
<evidence type="ECO:0000256" key="3">
    <source>
        <dbReference type="ARBA" id="ARBA00022448"/>
    </source>
</evidence>
<evidence type="ECO:0000313" key="12">
    <source>
        <dbReference type="EnsemblMetazoa" id="CapteP125390"/>
    </source>
</evidence>
<dbReference type="OMA" id="ITFAVFR"/>
<evidence type="ECO:0000256" key="10">
    <source>
        <dbReference type="SAM" id="Phobius"/>
    </source>
</evidence>
<dbReference type="AlphaFoldDB" id="R7TUJ7"/>